<dbReference type="EMBL" id="BPVZ01000116">
    <property type="protein sequence ID" value="GKV36326.1"/>
    <property type="molecule type" value="Genomic_DNA"/>
</dbReference>
<comment type="caution">
    <text evidence="2">The sequence shown here is derived from an EMBL/GenBank/DDBJ whole genome shotgun (WGS) entry which is preliminary data.</text>
</comment>
<dbReference type="AlphaFoldDB" id="A0AAV5LHJ4"/>
<gene>
    <name evidence="2" type="ORF">SLEP1_g44470</name>
</gene>
<evidence type="ECO:0000256" key="1">
    <source>
        <dbReference type="SAM" id="MobiDB-lite"/>
    </source>
</evidence>
<accession>A0AAV5LHJ4</accession>
<feature type="region of interest" description="Disordered" evidence="1">
    <location>
        <begin position="1"/>
        <end position="42"/>
    </location>
</feature>
<evidence type="ECO:0000313" key="2">
    <source>
        <dbReference type="EMBL" id="GKV36326.1"/>
    </source>
</evidence>
<keyword evidence="3" id="KW-1185">Reference proteome</keyword>
<protein>
    <submittedName>
        <fullName evidence="2">Uncharacterized protein</fullName>
    </submittedName>
</protein>
<sequence length="42" mass="4701">MGLAGPKRQSLSRLDGELHLPNRKKPPHDCSPLENIYGTAFR</sequence>
<dbReference type="Proteomes" id="UP001054252">
    <property type="component" value="Unassembled WGS sequence"/>
</dbReference>
<reference evidence="2 3" key="1">
    <citation type="journal article" date="2021" name="Commun. Biol.">
        <title>The genome of Shorea leprosula (Dipterocarpaceae) highlights the ecological relevance of drought in aseasonal tropical rainforests.</title>
        <authorList>
            <person name="Ng K.K.S."/>
            <person name="Kobayashi M.J."/>
            <person name="Fawcett J.A."/>
            <person name="Hatakeyama M."/>
            <person name="Paape T."/>
            <person name="Ng C.H."/>
            <person name="Ang C.C."/>
            <person name="Tnah L.H."/>
            <person name="Lee C.T."/>
            <person name="Nishiyama T."/>
            <person name="Sese J."/>
            <person name="O'Brien M.J."/>
            <person name="Copetti D."/>
            <person name="Mohd Noor M.I."/>
            <person name="Ong R.C."/>
            <person name="Putra M."/>
            <person name="Sireger I.Z."/>
            <person name="Indrioko S."/>
            <person name="Kosugi Y."/>
            <person name="Izuno A."/>
            <person name="Isagi Y."/>
            <person name="Lee S.L."/>
            <person name="Shimizu K.K."/>
        </authorList>
    </citation>
    <scope>NUCLEOTIDE SEQUENCE [LARGE SCALE GENOMIC DNA]</scope>
    <source>
        <strain evidence="2">214</strain>
    </source>
</reference>
<organism evidence="2 3">
    <name type="scientific">Rubroshorea leprosula</name>
    <dbReference type="NCBI Taxonomy" id="152421"/>
    <lineage>
        <taxon>Eukaryota</taxon>
        <taxon>Viridiplantae</taxon>
        <taxon>Streptophyta</taxon>
        <taxon>Embryophyta</taxon>
        <taxon>Tracheophyta</taxon>
        <taxon>Spermatophyta</taxon>
        <taxon>Magnoliopsida</taxon>
        <taxon>eudicotyledons</taxon>
        <taxon>Gunneridae</taxon>
        <taxon>Pentapetalae</taxon>
        <taxon>rosids</taxon>
        <taxon>malvids</taxon>
        <taxon>Malvales</taxon>
        <taxon>Dipterocarpaceae</taxon>
        <taxon>Rubroshorea</taxon>
    </lineage>
</organism>
<name>A0AAV5LHJ4_9ROSI</name>
<proteinExistence type="predicted"/>
<evidence type="ECO:0000313" key="3">
    <source>
        <dbReference type="Proteomes" id="UP001054252"/>
    </source>
</evidence>